<feature type="region of interest" description="Disordered" evidence="1">
    <location>
        <begin position="88"/>
        <end position="108"/>
    </location>
</feature>
<name>A0A840C896_9RHOB</name>
<protein>
    <submittedName>
        <fullName evidence="3">Uncharacterized protein YgiM (DUF1202 family)</fullName>
    </submittedName>
</protein>
<dbReference type="Gene3D" id="2.30.30.40">
    <property type="entry name" value="SH3 Domains"/>
    <property type="match status" value="1"/>
</dbReference>
<dbReference type="Pfam" id="PF08239">
    <property type="entry name" value="SH3_3"/>
    <property type="match status" value="1"/>
</dbReference>
<dbReference type="InterPro" id="IPR003646">
    <property type="entry name" value="SH3-like_bac-type"/>
</dbReference>
<sequence length="174" mass="17795">MFRLIFWTCAALYAVLTLYGEPAPVMSAARFVTSAEEATAEPAPAAAPAKARAPAPALPPEDAGGIKVTPVSFGSGSAPALRTIDKRDAPAGYTPAEPRQTAAPATPGGTVYTVTGSRVNLRAGPSTGAEVITALTRGTRATLVSAPTDGWVELQVQATGLRGFMAERFLAPEG</sequence>
<accession>A0A840C896</accession>
<dbReference type="AlphaFoldDB" id="A0A840C896"/>
<dbReference type="EMBL" id="JACIEQ010000001">
    <property type="protein sequence ID" value="MBB4021290.1"/>
    <property type="molecule type" value="Genomic_DNA"/>
</dbReference>
<keyword evidence="4" id="KW-1185">Reference proteome</keyword>
<evidence type="ECO:0000256" key="1">
    <source>
        <dbReference type="SAM" id="MobiDB-lite"/>
    </source>
</evidence>
<organism evidence="3 4">
    <name type="scientific">Actibacterium naphthalenivorans</name>
    <dbReference type="NCBI Taxonomy" id="1614693"/>
    <lineage>
        <taxon>Bacteria</taxon>
        <taxon>Pseudomonadati</taxon>
        <taxon>Pseudomonadota</taxon>
        <taxon>Alphaproteobacteria</taxon>
        <taxon>Rhodobacterales</taxon>
        <taxon>Roseobacteraceae</taxon>
        <taxon>Actibacterium</taxon>
    </lineage>
</organism>
<evidence type="ECO:0000313" key="4">
    <source>
        <dbReference type="Proteomes" id="UP000585681"/>
    </source>
</evidence>
<gene>
    <name evidence="3" type="ORF">GGR17_001081</name>
</gene>
<dbReference type="Proteomes" id="UP000585681">
    <property type="component" value="Unassembled WGS sequence"/>
</dbReference>
<dbReference type="RefSeq" id="WP_054537795.1">
    <property type="nucleotide sequence ID" value="NZ_JACIEQ010000001.1"/>
</dbReference>
<feature type="domain" description="SH3b" evidence="2">
    <location>
        <begin position="117"/>
        <end position="170"/>
    </location>
</feature>
<reference evidence="3 4" key="1">
    <citation type="submission" date="2020-08" db="EMBL/GenBank/DDBJ databases">
        <title>Genomic Encyclopedia of Type Strains, Phase IV (KMG-IV): sequencing the most valuable type-strain genomes for metagenomic binning, comparative biology and taxonomic classification.</title>
        <authorList>
            <person name="Goeker M."/>
        </authorList>
    </citation>
    <scope>NUCLEOTIDE SEQUENCE [LARGE SCALE GENOMIC DNA]</scope>
    <source>
        <strain evidence="3 4">DSM 105040</strain>
    </source>
</reference>
<feature type="compositionally biased region" description="Low complexity" evidence="1">
    <location>
        <begin position="40"/>
        <end position="63"/>
    </location>
</feature>
<evidence type="ECO:0000313" key="3">
    <source>
        <dbReference type="EMBL" id="MBB4021290.1"/>
    </source>
</evidence>
<proteinExistence type="predicted"/>
<feature type="region of interest" description="Disordered" evidence="1">
    <location>
        <begin position="40"/>
        <end position="66"/>
    </location>
</feature>
<evidence type="ECO:0000259" key="2">
    <source>
        <dbReference type="Pfam" id="PF08239"/>
    </source>
</evidence>
<comment type="caution">
    <text evidence="3">The sequence shown here is derived from an EMBL/GenBank/DDBJ whole genome shotgun (WGS) entry which is preliminary data.</text>
</comment>